<sequence>MEGKPDNEEVCPVCGTRSVVKEFGKCIECGWKVDDRQTADPDMKNGANKMSLNEAREAWKKGDEITG</sequence>
<name>D2RK85_ACIFV</name>
<dbReference type="InterPro" id="IPR025983">
    <property type="entry name" value="Cys_rich_CPCC"/>
</dbReference>
<dbReference type="AlphaFoldDB" id="D2RK85"/>
<reference evidence="2 3" key="1">
    <citation type="journal article" date="2010" name="Stand. Genomic Sci.">
        <title>Complete genome sequence of Acidaminococcus fermentans type strain (VR4).</title>
        <authorList>
            <person name="Chang Y.J."/>
            <person name="Pukall R."/>
            <person name="Saunders E."/>
            <person name="Lapidus A."/>
            <person name="Copeland A."/>
            <person name="Nolan M."/>
            <person name="Glavina Del Rio T."/>
            <person name="Lucas S."/>
            <person name="Chen F."/>
            <person name="Tice H."/>
            <person name="Cheng J.F."/>
            <person name="Han C."/>
            <person name="Detter J.C."/>
            <person name="Bruce D."/>
            <person name="Goodwin L."/>
            <person name="Pitluck S."/>
            <person name="Mikhailova N."/>
            <person name="Liolios K."/>
            <person name="Pati A."/>
            <person name="Ivanova N."/>
            <person name="Mavromatis K."/>
            <person name="Chen A."/>
            <person name="Palaniappan K."/>
            <person name="Land M."/>
            <person name="Hauser L."/>
            <person name="Jeffries C.D."/>
            <person name="Brettin T."/>
            <person name="Rohde M."/>
            <person name="Goker M."/>
            <person name="Bristow J."/>
            <person name="Eisen J.A."/>
            <person name="Markowitz V."/>
            <person name="Hugenholtz P."/>
            <person name="Kyrpides N.C."/>
            <person name="Klenk H.P."/>
        </authorList>
    </citation>
    <scope>NUCLEOTIDE SEQUENCE [LARGE SCALE GENOMIC DNA]</scope>
    <source>
        <strain evidence="3">ATCC 25085 / DSM 20731 / CCUG 9996 / CIP 106432 / VR4</strain>
    </source>
</reference>
<proteinExistence type="predicted"/>
<dbReference type="EMBL" id="CP001859">
    <property type="protein sequence ID" value="ADB47487.1"/>
    <property type="molecule type" value="Genomic_DNA"/>
</dbReference>
<evidence type="ECO:0000313" key="2">
    <source>
        <dbReference type="EMBL" id="ADB47487.1"/>
    </source>
</evidence>
<evidence type="ECO:0000313" key="3">
    <source>
        <dbReference type="Proteomes" id="UP000001902"/>
    </source>
</evidence>
<dbReference type="HOGENOM" id="CLU_161873_2_0_9"/>
<protein>
    <recommendedName>
        <fullName evidence="1">Cysteine-rich CPCC domain-containing protein</fullName>
    </recommendedName>
</protein>
<dbReference type="eggNOG" id="ENOG5033ADN">
    <property type="taxonomic scope" value="Bacteria"/>
</dbReference>
<feature type="domain" description="Cysteine-rich CPCC" evidence="1">
    <location>
        <begin position="11"/>
        <end position="61"/>
    </location>
</feature>
<keyword evidence="3" id="KW-1185">Reference proteome</keyword>
<gene>
    <name evidence="2" type="ordered locus">Acfer_1120</name>
</gene>
<dbReference type="KEGG" id="afn:Acfer_1120"/>
<dbReference type="Pfam" id="PF14206">
    <property type="entry name" value="Cys_rich_CPCC"/>
    <property type="match status" value="1"/>
</dbReference>
<organism evidence="2 3">
    <name type="scientific">Acidaminococcus fermentans (strain ATCC 25085 / DSM 20731 / CCUG 9996 / CIP 106432 / VR4)</name>
    <dbReference type="NCBI Taxonomy" id="591001"/>
    <lineage>
        <taxon>Bacteria</taxon>
        <taxon>Bacillati</taxon>
        <taxon>Bacillota</taxon>
        <taxon>Negativicutes</taxon>
        <taxon>Acidaminococcales</taxon>
        <taxon>Acidaminococcaceae</taxon>
        <taxon>Acidaminococcus</taxon>
    </lineage>
</organism>
<accession>D2RK85</accession>
<evidence type="ECO:0000259" key="1">
    <source>
        <dbReference type="Pfam" id="PF14206"/>
    </source>
</evidence>
<dbReference type="Proteomes" id="UP000001902">
    <property type="component" value="Chromosome"/>
</dbReference>